<organism evidence="6 7">
    <name type="scientific">Azomonas agilis</name>
    <dbReference type="NCBI Taxonomy" id="116849"/>
    <lineage>
        <taxon>Bacteria</taxon>
        <taxon>Pseudomonadati</taxon>
        <taxon>Pseudomonadota</taxon>
        <taxon>Gammaproteobacteria</taxon>
        <taxon>Pseudomonadales</taxon>
        <taxon>Pseudomonadaceae</taxon>
        <taxon>Azomonas</taxon>
    </lineage>
</organism>
<dbReference type="RefSeq" id="WP_144571642.1">
    <property type="nucleotide sequence ID" value="NZ_VLKG01000006.1"/>
</dbReference>
<evidence type="ECO:0000256" key="3">
    <source>
        <dbReference type="ARBA" id="ARBA00023143"/>
    </source>
</evidence>
<evidence type="ECO:0000256" key="2">
    <source>
        <dbReference type="ARBA" id="ARBA00022741"/>
    </source>
</evidence>
<dbReference type="Pfam" id="PF07317">
    <property type="entry name" value="PilZN"/>
    <property type="match status" value="1"/>
</dbReference>
<accession>A0A562I1T3</accession>
<sequence>MPDPLPTGDSPQAPKILTASLEILATLRPLQTNHVPLTLRFPKHSSRYQSYLIEINTDYGLLAFDEIIPNDGDLHIKRDPSFKVEGFHDGVRIAWENVYPVQQGELNNIPCHWIAIPDELIYHQRRSAYRASLLGRKVPAVLSDTQRAIDLLGELMDISTSGCKLRVYGNLQDWLQPGVVYRNLLINMPSFREIQLPVELRYTNYDSSQNRTFLGFKFHDIDGLLQRDLARYVTQLQREFRRNVL</sequence>
<evidence type="ECO:0000259" key="4">
    <source>
        <dbReference type="Pfam" id="PF07238"/>
    </source>
</evidence>
<feature type="domain" description="PilZ" evidence="4">
    <location>
        <begin position="124"/>
        <end position="235"/>
    </location>
</feature>
<gene>
    <name evidence="6" type="ORF">LX59_01939</name>
</gene>
<keyword evidence="6" id="KW-0966">Cell projection</keyword>
<name>A0A562I1T3_9GAMM</name>
<protein>
    <submittedName>
        <fullName evidence="6">C-di-GMP-binding flagellar brake protein YcgR</fullName>
    </submittedName>
</protein>
<dbReference type="Gene3D" id="2.30.110.10">
    <property type="entry name" value="Electron Transport, Fmn-binding Protein, Chain A"/>
    <property type="match status" value="1"/>
</dbReference>
<dbReference type="InterPro" id="IPR009875">
    <property type="entry name" value="PilZ_domain"/>
</dbReference>
<keyword evidence="6" id="KW-0969">Cilium</keyword>
<evidence type="ECO:0000313" key="6">
    <source>
        <dbReference type="EMBL" id="TWH64997.1"/>
    </source>
</evidence>
<evidence type="ECO:0000313" key="7">
    <source>
        <dbReference type="Proteomes" id="UP000319627"/>
    </source>
</evidence>
<keyword evidence="6" id="KW-0282">Flagellum</keyword>
<proteinExistence type="predicted"/>
<keyword evidence="3" id="KW-0975">Bacterial flagellum</keyword>
<dbReference type="AlphaFoldDB" id="A0A562I1T3"/>
<dbReference type="Pfam" id="PF07238">
    <property type="entry name" value="PilZ"/>
    <property type="match status" value="1"/>
</dbReference>
<dbReference type="InterPro" id="IPR012349">
    <property type="entry name" value="Split_barrel_FMN-bd"/>
</dbReference>
<evidence type="ECO:0000256" key="1">
    <source>
        <dbReference type="ARBA" id="ARBA00022636"/>
    </source>
</evidence>
<keyword evidence="7" id="KW-1185">Reference proteome</keyword>
<feature type="domain" description="Type III secretion system flagellar brake protein YcgR PilZN" evidence="5">
    <location>
        <begin position="17"/>
        <end position="121"/>
    </location>
</feature>
<evidence type="ECO:0000259" key="5">
    <source>
        <dbReference type="Pfam" id="PF07317"/>
    </source>
</evidence>
<dbReference type="EMBL" id="VLKG01000006">
    <property type="protein sequence ID" value="TWH64997.1"/>
    <property type="molecule type" value="Genomic_DNA"/>
</dbReference>
<dbReference type="InterPro" id="IPR009926">
    <property type="entry name" value="T3SS_YcgR_PilZN"/>
</dbReference>
<dbReference type="Proteomes" id="UP000319627">
    <property type="component" value="Unassembled WGS sequence"/>
</dbReference>
<dbReference type="GO" id="GO:0035438">
    <property type="term" value="F:cyclic-di-GMP binding"/>
    <property type="evidence" value="ECO:0007669"/>
    <property type="project" value="InterPro"/>
</dbReference>
<dbReference type="OrthoDB" id="6746848at2"/>
<keyword evidence="2" id="KW-0547">Nucleotide-binding</keyword>
<keyword evidence="1" id="KW-0973">c-di-GMP</keyword>
<comment type="caution">
    <text evidence="6">The sequence shown here is derived from an EMBL/GenBank/DDBJ whole genome shotgun (WGS) entry which is preliminary data.</text>
</comment>
<dbReference type="Gene3D" id="2.40.10.220">
    <property type="entry name" value="predicted glycosyltransferase like domains"/>
    <property type="match status" value="1"/>
</dbReference>
<reference evidence="6 7" key="1">
    <citation type="submission" date="2019-07" db="EMBL/GenBank/DDBJ databases">
        <title>Genomic Encyclopedia of Type Strains, Phase I: the one thousand microbial genomes (KMG-I) project.</title>
        <authorList>
            <person name="Kyrpides N."/>
        </authorList>
    </citation>
    <scope>NUCLEOTIDE SEQUENCE [LARGE SCALE GENOMIC DNA]</scope>
    <source>
        <strain evidence="6 7">DSM 375</strain>
    </source>
</reference>